<evidence type="ECO:0000256" key="6">
    <source>
        <dbReference type="ARBA" id="ARBA00034538"/>
    </source>
</evidence>
<dbReference type="RefSeq" id="WP_324669200.1">
    <property type="nucleotide sequence ID" value="NZ_CP141614.1"/>
</dbReference>
<feature type="domain" description="Global transcriptional regulator CodY C-terminal" evidence="8">
    <location>
        <begin position="186"/>
        <end position="242"/>
    </location>
</feature>
<sequence>MLRPKVEAIVALFQEDGLRTPLAAVVETVLLLVGPGATFLTGRRGRLMAVALSPGVSPHPLDAQALEAGTLPDHLAAAFLRIDAPIAGPEADAVVGVSHSAVLPVRVAGRRLGTLLMIRPRAPFDEEDLVVGQVAALGAGLVVGAAVSEEGGQAEERQRARIAVRSLSYSEAVAVHRLLDALEGDEGLLVTSRIADQAGITRSIVVNALRKLASASVIEARSLGAKGTYLRVLNRELRRELSRQRLPHFAAHGMHRRT</sequence>
<evidence type="ECO:0000256" key="1">
    <source>
        <dbReference type="ARBA" id="ARBA00022490"/>
    </source>
</evidence>
<dbReference type="InterPro" id="IPR010312">
    <property type="entry name" value="Transc_reg_CodY_N"/>
</dbReference>
<protein>
    <recommendedName>
        <fullName evidence="6">Global transcriptional regulator CodY</fullName>
    </recommendedName>
</protein>
<accession>A0ABZ1BPR2</accession>
<evidence type="ECO:0000256" key="2">
    <source>
        <dbReference type="ARBA" id="ARBA00022491"/>
    </source>
</evidence>
<dbReference type="InterPro" id="IPR036388">
    <property type="entry name" value="WH-like_DNA-bd_sf"/>
</dbReference>
<dbReference type="Pfam" id="PF06018">
    <property type="entry name" value="CodY"/>
    <property type="match status" value="1"/>
</dbReference>
<dbReference type="PANTHER" id="PTHR40062">
    <property type="entry name" value="GTP-SENSING TRANSCRIPTIONAL PLEIOTROPIC REPRESSOR CODY"/>
    <property type="match status" value="1"/>
</dbReference>
<evidence type="ECO:0000256" key="5">
    <source>
        <dbReference type="ARBA" id="ARBA00023163"/>
    </source>
</evidence>
<evidence type="ECO:0000256" key="3">
    <source>
        <dbReference type="ARBA" id="ARBA00023015"/>
    </source>
</evidence>
<evidence type="ECO:0000259" key="7">
    <source>
        <dbReference type="Pfam" id="PF06018"/>
    </source>
</evidence>
<dbReference type="Gene3D" id="3.30.450.40">
    <property type="match status" value="1"/>
</dbReference>
<keyword evidence="5" id="KW-0804">Transcription</keyword>
<name>A0ABZ1BPR2_9FIRM</name>
<dbReference type="EMBL" id="CP141614">
    <property type="protein sequence ID" value="WRP14816.1"/>
    <property type="molecule type" value="Genomic_DNA"/>
</dbReference>
<dbReference type="InterPro" id="IPR014154">
    <property type="entry name" value="CodY"/>
</dbReference>
<gene>
    <name evidence="9" type="ORF">VLY81_01195</name>
</gene>
<dbReference type="Proteomes" id="UP001333102">
    <property type="component" value="Chromosome"/>
</dbReference>
<keyword evidence="1" id="KW-0963">Cytoplasm</keyword>
<dbReference type="InterPro" id="IPR013198">
    <property type="entry name" value="GTP_trans_reg_CodY_C"/>
</dbReference>
<keyword evidence="10" id="KW-1185">Reference proteome</keyword>
<evidence type="ECO:0000259" key="8">
    <source>
        <dbReference type="Pfam" id="PF08222"/>
    </source>
</evidence>
<keyword evidence="3" id="KW-0805">Transcription regulation</keyword>
<dbReference type="PANTHER" id="PTHR40062:SF1">
    <property type="entry name" value="GLOBAL TRANSCRIPTIONAL REGULATOR CODY"/>
    <property type="match status" value="1"/>
</dbReference>
<organism evidence="9 10">
    <name type="scientific">Geochorda subterranea</name>
    <dbReference type="NCBI Taxonomy" id="3109564"/>
    <lineage>
        <taxon>Bacteria</taxon>
        <taxon>Bacillati</taxon>
        <taxon>Bacillota</taxon>
        <taxon>Limnochordia</taxon>
        <taxon>Limnochordales</taxon>
        <taxon>Geochordaceae</taxon>
        <taxon>Geochorda</taxon>
    </lineage>
</organism>
<evidence type="ECO:0000313" key="10">
    <source>
        <dbReference type="Proteomes" id="UP001333102"/>
    </source>
</evidence>
<feature type="domain" description="Global transcriptional regulator CodY N-terminal" evidence="7">
    <location>
        <begin position="97"/>
        <end position="164"/>
    </location>
</feature>
<keyword evidence="4" id="KW-0238">DNA-binding</keyword>
<dbReference type="Gene3D" id="1.10.10.10">
    <property type="entry name" value="Winged helix-like DNA-binding domain superfamily/Winged helix DNA-binding domain"/>
    <property type="match status" value="1"/>
</dbReference>
<dbReference type="InterPro" id="IPR029016">
    <property type="entry name" value="GAF-like_dom_sf"/>
</dbReference>
<dbReference type="InterPro" id="IPR036390">
    <property type="entry name" value="WH_DNA-bd_sf"/>
</dbReference>
<evidence type="ECO:0000256" key="4">
    <source>
        <dbReference type="ARBA" id="ARBA00023125"/>
    </source>
</evidence>
<keyword evidence="2" id="KW-0678">Repressor</keyword>
<reference evidence="10" key="1">
    <citation type="submission" date="2023-12" db="EMBL/GenBank/DDBJ databases">
        <title>Novel isolates from deep terrestrial aquifers shed light on the physiology and ecology of the class Limnochordia.</title>
        <authorList>
            <person name="Karnachuk O.V."/>
            <person name="Lukina A.P."/>
            <person name="Avakyan M.R."/>
            <person name="Kadnikov V."/>
            <person name="Begmatov S."/>
            <person name="Beletsky A.V."/>
            <person name="Mardanov A.V."/>
            <person name="Ravin N.V."/>
        </authorList>
    </citation>
    <scope>NUCLEOTIDE SEQUENCE [LARGE SCALE GENOMIC DNA]</scope>
    <source>
        <strain evidence="10">LN</strain>
    </source>
</reference>
<dbReference type="Pfam" id="PF08222">
    <property type="entry name" value="HTH_CodY"/>
    <property type="match status" value="1"/>
</dbReference>
<proteinExistence type="predicted"/>
<dbReference type="SUPFAM" id="SSF46785">
    <property type="entry name" value="Winged helix' DNA-binding domain"/>
    <property type="match status" value="1"/>
</dbReference>
<evidence type="ECO:0000313" key="9">
    <source>
        <dbReference type="EMBL" id="WRP14816.1"/>
    </source>
</evidence>